<dbReference type="InterPro" id="IPR032197">
    <property type="entry name" value="Atg7_N"/>
</dbReference>
<evidence type="ECO:0000256" key="2">
    <source>
        <dbReference type="ARBA" id="ARBA00017647"/>
    </source>
</evidence>
<dbReference type="InterPro" id="IPR042522">
    <property type="entry name" value="Atg7_N_1"/>
</dbReference>
<evidence type="ECO:0000259" key="9">
    <source>
        <dbReference type="Pfam" id="PF00899"/>
    </source>
</evidence>
<feature type="domain" description="Ubiquitin-like modifier-activating enzyme Atg7 N-terminal" evidence="10">
    <location>
        <begin position="6"/>
        <end position="327"/>
    </location>
</feature>
<dbReference type="Gene3D" id="3.40.140.100">
    <property type="entry name" value="Ubiquitin-like modifier-activating enzyme ATG7 C-terminal domain"/>
    <property type="match status" value="1"/>
</dbReference>
<dbReference type="FunFam" id="3.40.140.70:FF:000001">
    <property type="entry name" value="Ubiquitin-like modifier-activating enzyme atg7"/>
    <property type="match status" value="1"/>
</dbReference>
<organism evidence="11 12">
    <name type="scientific">Coccomyxa viridis</name>
    <dbReference type="NCBI Taxonomy" id="1274662"/>
    <lineage>
        <taxon>Eukaryota</taxon>
        <taxon>Viridiplantae</taxon>
        <taxon>Chlorophyta</taxon>
        <taxon>core chlorophytes</taxon>
        <taxon>Trebouxiophyceae</taxon>
        <taxon>Trebouxiophyceae incertae sedis</taxon>
        <taxon>Coccomyxaceae</taxon>
        <taxon>Coccomyxa</taxon>
    </lineage>
</organism>
<comment type="similarity">
    <text evidence="1 7">Belongs to the ATG7 family.</text>
</comment>
<dbReference type="GO" id="GO:0019778">
    <property type="term" value="F:Atg12 activating enzyme activity"/>
    <property type="evidence" value="ECO:0007669"/>
    <property type="project" value="TreeGrafter"/>
</dbReference>
<dbReference type="GO" id="GO:0000045">
    <property type="term" value="P:autophagosome assembly"/>
    <property type="evidence" value="ECO:0007669"/>
    <property type="project" value="TreeGrafter"/>
</dbReference>
<sequence length="715" mass="77145">MSGQVLQFQQLQSTVDPSFWAELGRLKLDTLQLSEDAQPITGFYSANTHSEYPASLLLDGQSFQSEVPQRKGLHSVPGNLLNVNTFERFKAAQEKASQHLQQVSQRIWQDILSGEAERRPALLARFLVLSYADLKRFRYYYWCAFPALKPPQAFCCTSLSTLEEGLGAELAAGTAEACCEWQECGSASSQPDQAAEGTSGGAPVWLVHMADSAADCQPLAAWEEVKARGGRWLLGIADHGQLPGNPGWLLRNSLLLAAARFGVSEVEVACIRLRRGKPSAQHSLLLSVRLPDASQVDWGASQPAPTGWELNARGKLGPRVMNLGPTMDPRQLAEAAVDLNLKLMRWRAAPALDTARLAATKCLLLGAGTLGCAVARVLLGWGIRHITFVDSGRVAFSNPVRQSLYEFKDCLEGGLPKAEAAAQALRRIFPSVHASGHQFSIPMPGHPLSEAEVPKAEADFRQLEELMEEHDVAFLLMDTRESRWLPTVLGAAKNRLVVNAALGFDSFLVMRHGAAPAGPEDAARPAARAAPARGRLGCYFCNDVVAPLDSTVDRTLEQQCTVARPGLAGIAGSLAVEVCCGALQHPEGVAAPAAQHDAAASSATSHQDSLLPLGPVPHMIRGQLSRGFAQQCLVGSAFRQCTACSWAVVQQYRQGGWPFILQALQDPHALEDLTGLTELHNSAAALMMDASEEDDDEDESLLRASEAPADDWLEL</sequence>
<keyword evidence="7" id="KW-0963">Cytoplasm</keyword>
<dbReference type="CDD" id="cd01486">
    <property type="entry name" value="Apg7"/>
    <property type="match status" value="1"/>
</dbReference>
<evidence type="ECO:0000256" key="6">
    <source>
        <dbReference type="PIRSR" id="PIRSR606285-1"/>
    </source>
</evidence>
<dbReference type="Pfam" id="PF16420">
    <property type="entry name" value="ATG7_N"/>
    <property type="match status" value="1"/>
</dbReference>
<dbReference type="NCBIfam" id="TIGR01381">
    <property type="entry name" value="E1_like_apg7"/>
    <property type="match status" value="1"/>
</dbReference>
<protein>
    <recommendedName>
        <fullName evidence="2 7">Ubiquitin-like modifier-activating enzyme ATG7</fullName>
    </recommendedName>
    <alternativeName>
        <fullName evidence="7">Autophagy-related protein 7</fullName>
    </alternativeName>
</protein>
<dbReference type="Gene3D" id="3.40.50.720">
    <property type="entry name" value="NAD(P)-binding Rossmann-like Domain"/>
    <property type="match status" value="1"/>
</dbReference>
<dbReference type="GO" id="GO:0000407">
    <property type="term" value="C:phagophore assembly site"/>
    <property type="evidence" value="ECO:0007669"/>
    <property type="project" value="UniProtKB-SubCell"/>
</dbReference>
<dbReference type="InterPro" id="IPR000594">
    <property type="entry name" value="ThiF_NAD_FAD-bd"/>
</dbReference>
<accession>A0AAV1I8K1</accession>
<name>A0AAV1I8K1_9CHLO</name>
<comment type="subunit">
    <text evidence="7">Homodimer.</text>
</comment>
<dbReference type="GO" id="GO:0032446">
    <property type="term" value="P:protein modification by small protein conjugation"/>
    <property type="evidence" value="ECO:0007669"/>
    <property type="project" value="TreeGrafter"/>
</dbReference>
<comment type="function">
    <text evidence="7">E1-like activating enzyme involved in the 2 ubiquitin-like systems required for autophagy.</text>
</comment>
<dbReference type="PANTHER" id="PTHR10953:SF3">
    <property type="entry name" value="UBIQUITIN-LIKE MODIFIER-ACTIVATING ENZYME ATG7"/>
    <property type="match status" value="1"/>
</dbReference>
<dbReference type="GO" id="GO:0006995">
    <property type="term" value="P:cellular response to nitrogen starvation"/>
    <property type="evidence" value="ECO:0007669"/>
    <property type="project" value="TreeGrafter"/>
</dbReference>
<feature type="active site" description="Glycyl thioester intermediate" evidence="6">
    <location>
        <position position="560"/>
    </location>
</feature>
<dbReference type="InterPro" id="IPR042523">
    <property type="entry name" value="Atg7_N_2"/>
</dbReference>
<dbReference type="SUPFAM" id="SSF69572">
    <property type="entry name" value="Activating enzymes of the ubiquitin-like proteins"/>
    <property type="match status" value="1"/>
</dbReference>
<comment type="caution">
    <text evidence="11">The sequence shown here is derived from an EMBL/GenBank/DDBJ whole genome shotgun (WGS) entry which is preliminary data.</text>
</comment>
<feature type="domain" description="THIF-type NAD/FAD binding fold" evidence="9">
    <location>
        <begin position="344"/>
        <end position="598"/>
    </location>
</feature>
<dbReference type="EMBL" id="CAUYUE010000008">
    <property type="protein sequence ID" value="CAK0783066.1"/>
    <property type="molecule type" value="Genomic_DNA"/>
</dbReference>
<dbReference type="PANTHER" id="PTHR10953">
    <property type="entry name" value="UBIQUITIN-ACTIVATING ENZYME E1"/>
    <property type="match status" value="1"/>
</dbReference>
<proteinExistence type="inferred from homology"/>
<dbReference type="GO" id="GO:0000422">
    <property type="term" value="P:autophagy of mitochondrion"/>
    <property type="evidence" value="ECO:0007669"/>
    <property type="project" value="TreeGrafter"/>
</dbReference>
<dbReference type="GO" id="GO:0019779">
    <property type="term" value="F:Atg8 activating enzyme activity"/>
    <property type="evidence" value="ECO:0007669"/>
    <property type="project" value="TreeGrafter"/>
</dbReference>
<comment type="subcellular location">
    <subcellularLocation>
        <location evidence="7">Cytoplasm</location>
    </subcellularLocation>
    <subcellularLocation>
        <location evidence="7">Preautophagosomal structure</location>
    </subcellularLocation>
</comment>
<dbReference type="AlphaFoldDB" id="A0AAV1I8K1"/>
<keyword evidence="12" id="KW-1185">Reference proteome</keyword>
<keyword evidence="4 7" id="KW-0653">Protein transport</keyword>
<keyword evidence="7" id="KW-0833">Ubl conjugation pathway</keyword>
<evidence type="ECO:0000313" key="11">
    <source>
        <dbReference type="EMBL" id="CAK0783066.1"/>
    </source>
</evidence>
<keyword evidence="5 7" id="KW-0072">Autophagy</keyword>
<evidence type="ECO:0000256" key="7">
    <source>
        <dbReference type="RuleBase" id="RU366022"/>
    </source>
</evidence>
<evidence type="ECO:0000313" key="12">
    <source>
        <dbReference type="Proteomes" id="UP001314263"/>
    </source>
</evidence>
<gene>
    <name evidence="11" type="ORF">CVIRNUC_006261</name>
</gene>
<dbReference type="GO" id="GO:0015031">
    <property type="term" value="P:protein transport"/>
    <property type="evidence" value="ECO:0007669"/>
    <property type="project" value="UniProtKB-UniRule"/>
</dbReference>
<keyword evidence="3 7" id="KW-0813">Transport</keyword>
<dbReference type="InterPro" id="IPR006285">
    <property type="entry name" value="Atg7"/>
</dbReference>
<evidence type="ECO:0000256" key="3">
    <source>
        <dbReference type="ARBA" id="ARBA00022448"/>
    </source>
</evidence>
<dbReference type="InterPro" id="IPR035985">
    <property type="entry name" value="Ubiquitin-activating_enz"/>
</dbReference>
<dbReference type="InterPro" id="IPR045886">
    <property type="entry name" value="ThiF/MoeB/HesA"/>
</dbReference>
<dbReference type="FunFam" id="3.40.50.720:FF:000243">
    <property type="entry name" value="Ubiquitin-like modifier-activating enzyme ATG7"/>
    <property type="match status" value="1"/>
</dbReference>
<evidence type="ECO:0000256" key="1">
    <source>
        <dbReference type="ARBA" id="ARBA00010931"/>
    </source>
</evidence>
<reference evidence="11 12" key="1">
    <citation type="submission" date="2023-10" db="EMBL/GenBank/DDBJ databases">
        <authorList>
            <person name="Maclean D."/>
            <person name="Macfadyen A."/>
        </authorList>
    </citation>
    <scope>NUCLEOTIDE SEQUENCE [LARGE SCALE GENOMIC DNA]</scope>
</reference>
<feature type="region of interest" description="Disordered" evidence="8">
    <location>
        <begin position="690"/>
        <end position="715"/>
    </location>
</feature>
<dbReference type="Gene3D" id="3.40.140.70">
    <property type="entry name" value="Ubiquitin-like modifier-activating enzyme ATG7 N-terminal domain"/>
    <property type="match status" value="1"/>
</dbReference>
<evidence type="ECO:0000256" key="4">
    <source>
        <dbReference type="ARBA" id="ARBA00022927"/>
    </source>
</evidence>
<dbReference type="GO" id="GO:0034727">
    <property type="term" value="P:piecemeal microautophagy of the nucleus"/>
    <property type="evidence" value="ECO:0007669"/>
    <property type="project" value="TreeGrafter"/>
</dbReference>
<feature type="compositionally biased region" description="Acidic residues" evidence="8">
    <location>
        <begin position="690"/>
        <end position="699"/>
    </location>
</feature>
<evidence type="ECO:0000259" key="10">
    <source>
        <dbReference type="Pfam" id="PF16420"/>
    </source>
</evidence>
<evidence type="ECO:0000256" key="8">
    <source>
        <dbReference type="SAM" id="MobiDB-lite"/>
    </source>
</evidence>
<dbReference type="Pfam" id="PF00899">
    <property type="entry name" value="ThiF"/>
    <property type="match status" value="1"/>
</dbReference>
<evidence type="ECO:0000256" key="5">
    <source>
        <dbReference type="ARBA" id="ARBA00023006"/>
    </source>
</evidence>
<dbReference type="Proteomes" id="UP001314263">
    <property type="component" value="Unassembled WGS sequence"/>
</dbReference>